<dbReference type="PRINTS" id="PR00502">
    <property type="entry name" value="NUDIXFAMILY"/>
</dbReference>
<feature type="domain" description="Nudix hydrolase" evidence="4">
    <location>
        <begin position="13"/>
        <end position="145"/>
    </location>
</feature>
<comment type="cofactor">
    <cofactor evidence="1">
        <name>Mg(2+)</name>
        <dbReference type="ChEBI" id="CHEBI:18420"/>
    </cofactor>
</comment>
<dbReference type="InterPro" id="IPR020084">
    <property type="entry name" value="NUDIX_hydrolase_CS"/>
</dbReference>
<dbReference type="PROSITE" id="PS00893">
    <property type="entry name" value="NUDIX_BOX"/>
    <property type="match status" value="1"/>
</dbReference>
<dbReference type="RefSeq" id="WP_198882576.1">
    <property type="nucleotide sequence ID" value="NZ_JAEKJA010000010.1"/>
</dbReference>
<dbReference type="EMBL" id="JAEKJA010000010">
    <property type="protein sequence ID" value="MBJ3776683.1"/>
    <property type="molecule type" value="Genomic_DNA"/>
</dbReference>
<dbReference type="Pfam" id="PF00293">
    <property type="entry name" value="NUDIX"/>
    <property type="match status" value="1"/>
</dbReference>
<gene>
    <name evidence="5" type="ORF">JCR33_13335</name>
</gene>
<evidence type="ECO:0000256" key="3">
    <source>
        <dbReference type="RuleBase" id="RU003476"/>
    </source>
</evidence>
<dbReference type="InterPro" id="IPR015797">
    <property type="entry name" value="NUDIX_hydrolase-like_dom_sf"/>
</dbReference>
<name>A0A934MGK4_9HYPH</name>
<comment type="caution">
    <text evidence="5">The sequence shown here is derived from an EMBL/GenBank/DDBJ whole genome shotgun (WGS) entry which is preliminary data.</text>
</comment>
<evidence type="ECO:0000259" key="4">
    <source>
        <dbReference type="PROSITE" id="PS51462"/>
    </source>
</evidence>
<dbReference type="PANTHER" id="PTHR43736">
    <property type="entry name" value="ADP-RIBOSE PYROPHOSPHATASE"/>
    <property type="match status" value="1"/>
</dbReference>
<evidence type="ECO:0000256" key="1">
    <source>
        <dbReference type="ARBA" id="ARBA00001946"/>
    </source>
</evidence>
<dbReference type="CDD" id="cd04673">
    <property type="entry name" value="NUDIX_ADPRase"/>
    <property type="match status" value="1"/>
</dbReference>
<dbReference type="AlphaFoldDB" id="A0A934MGK4"/>
<dbReference type="PANTHER" id="PTHR43736:SF1">
    <property type="entry name" value="DIHYDRONEOPTERIN TRIPHOSPHATE DIPHOSPHATASE"/>
    <property type="match status" value="1"/>
</dbReference>
<dbReference type="Proteomes" id="UP000609531">
    <property type="component" value="Unassembled WGS sequence"/>
</dbReference>
<dbReference type="InterPro" id="IPR000086">
    <property type="entry name" value="NUDIX_hydrolase_dom"/>
</dbReference>
<evidence type="ECO:0000313" key="5">
    <source>
        <dbReference type="EMBL" id="MBJ3776683.1"/>
    </source>
</evidence>
<organism evidence="5 6">
    <name type="scientific">Acuticoccus mangrovi</name>
    <dbReference type="NCBI Taxonomy" id="2796142"/>
    <lineage>
        <taxon>Bacteria</taxon>
        <taxon>Pseudomonadati</taxon>
        <taxon>Pseudomonadota</taxon>
        <taxon>Alphaproteobacteria</taxon>
        <taxon>Hyphomicrobiales</taxon>
        <taxon>Amorphaceae</taxon>
        <taxon>Acuticoccus</taxon>
    </lineage>
</organism>
<dbReference type="InterPro" id="IPR020476">
    <property type="entry name" value="Nudix_hydrolase"/>
</dbReference>
<keyword evidence="6" id="KW-1185">Reference proteome</keyword>
<protein>
    <submittedName>
        <fullName evidence="5">NUDIX hydrolase</fullName>
    </submittedName>
</protein>
<dbReference type="GO" id="GO:0016787">
    <property type="term" value="F:hydrolase activity"/>
    <property type="evidence" value="ECO:0007669"/>
    <property type="project" value="UniProtKB-KW"/>
</dbReference>
<dbReference type="SUPFAM" id="SSF55811">
    <property type="entry name" value="Nudix"/>
    <property type="match status" value="1"/>
</dbReference>
<comment type="similarity">
    <text evidence="3">Belongs to the Nudix hydrolase family.</text>
</comment>
<dbReference type="Gene3D" id="3.90.79.10">
    <property type="entry name" value="Nucleoside Triphosphate Pyrophosphohydrolase"/>
    <property type="match status" value="1"/>
</dbReference>
<evidence type="ECO:0000313" key="6">
    <source>
        <dbReference type="Proteomes" id="UP000609531"/>
    </source>
</evidence>
<reference evidence="5" key="1">
    <citation type="submission" date="2020-12" db="EMBL/GenBank/DDBJ databases">
        <title>Bacterial taxonomy.</title>
        <authorList>
            <person name="Pan X."/>
        </authorList>
    </citation>
    <scope>NUCLEOTIDE SEQUENCE</scope>
    <source>
        <strain evidence="5">B2012</strain>
    </source>
</reference>
<sequence length="157" mass="16684">MPKHTPSPVADPSLRPVVAAIAIVLREGRVLLVQRANPPDAGRWGFPGGKIEGGETVREAAVRELKEETGIVGEAQSVLTALDAFDRDGQGRLRRHFVLVAVVCRWITGEPAADDDALDARWFPLAELEAGMLPLSIDVAAVARQAATLSSENAATS</sequence>
<keyword evidence="2 3" id="KW-0378">Hydrolase</keyword>
<evidence type="ECO:0000256" key="2">
    <source>
        <dbReference type="ARBA" id="ARBA00022801"/>
    </source>
</evidence>
<proteinExistence type="inferred from homology"/>
<dbReference type="PROSITE" id="PS51462">
    <property type="entry name" value="NUDIX"/>
    <property type="match status" value="1"/>
</dbReference>
<accession>A0A934MGK4</accession>